<reference evidence="2" key="1">
    <citation type="submission" date="2017-09" db="EMBL/GenBank/DDBJ databases">
        <title>Depth-based differentiation of microbial function through sediment-hosted aquifers and enrichment of novel symbionts in the deep terrestrial subsurface.</title>
        <authorList>
            <person name="Probst A.J."/>
            <person name="Ladd B."/>
            <person name="Jarett J.K."/>
            <person name="Geller-Mcgrath D.E."/>
            <person name="Sieber C.M.K."/>
            <person name="Emerson J.B."/>
            <person name="Anantharaman K."/>
            <person name="Thomas B.C."/>
            <person name="Malmstrom R."/>
            <person name="Stieglmeier M."/>
            <person name="Klingl A."/>
            <person name="Woyke T."/>
            <person name="Ryan C.M."/>
            <person name="Banfield J.F."/>
        </authorList>
    </citation>
    <scope>NUCLEOTIDE SEQUENCE [LARGE SCALE GENOMIC DNA]</scope>
</reference>
<evidence type="ECO:0000313" key="2">
    <source>
        <dbReference type="Proteomes" id="UP000229739"/>
    </source>
</evidence>
<comment type="caution">
    <text evidence="1">The sequence shown here is derived from an EMBL/GenBank/DDBJ whole genome shotgun (WGS) entry which is preliminary data.</text>
</comment>
<dbReference type="Proteomes" id="UP000229739">
    <property type="component" value="Unassembled WGS sequence"/>
</dbReference>
<sequence length="79" mass="8966">MLKMPYDIETTMADGGKLEFGLKNSLIARWKNKDKIVWLVFRKGGITISRPDEEIIVKAKEIAVKLGAKVQGDELEIYN</sequence>
<evidence type="ECO:0000313" key="1">
    <source>
        <dbReference type="EMBL" id="PJC66484.1"/>
    </source>
</evidence>
<dbReference type="EMBL" id="PFQV01000028">
    <property type="protein sequence ID" value="PJC66484.1"/>
    <property type="molecule type" value="Genomic_DNA"/>
</dbReference>
<accession>A0A2M8G4C6</accession>
<protein>
    <submittedName>
        <fullName evidence="1">Uncharacterized protein</fullName>
    </submittedName>
</protein>
<dbReference type="AlphaFoldDB" id="A0A2M8G4C6"/>
<name>A0A2M8G4C6_9BACT</name>
<proteinExistence type="predicted"/>
<organism evidence="1 2">
    <name type="scientific">Candidatus Beckwithbacteria bacterium CG_4_9_14_0_2_um_filter_47_11</name>
    <dbReference type="NCBI Taxonomy" id="1974494"/>
    <lineage>
        <taxon>Bacteria</taxon>
        <taxon>Candidatus Beckwithiibacteriota</taxon>
    </lineage>
</organism>
<gene>
    <name evidence="1" type="ORF">CO018_01630</name>
</gene>